<feature type="non-terminal residue" evidence="1">
    <location>
        <position position="70"/>
    </location>
</feature>
<reference evidence="1 2" key="1">
    <citation type="submission" date="2017-11" db="EMBL/GenBank/DDBJ databases">
        <title>De-novo sequencing of pomegranate (Punica granatum L.) genome.</title>
        <authorList>
            <person name="Akparov Z."/>
            <person name="Amiraslanov A."/>
            <person name="Hajiyeva S."/>
            <person name="Abbasov M."/>
            <person name="Kaur K."/>
            <person name="Hamwieh A."/>
            <person name="Solovyev V."/>
            <person name="Salamov A."/>
            <person name="Braich B."/>
            <person name="Kosarev P."/>
            <person name="Mahmoud A."/>
            <person name="Hajiyev E."/>
            <person name="Babayeva S."/>
            <person name="Izzatullayeva V."/>
            <person name="Mammadov A."/>
            <person name="Mammadov A."/>
            <person name="Sharifova S."/>
            <person name="Ojaghi J."/>
            <person name="Eynullazada K."/>
            <person name="Bayramov B."/>
            <person name="Abdulazimova A."/>
            <person name="Shahmuradov I."/>
        </authorList>
    </citation>
    <scope>NUCLEOTIDE SEQUENCE [LARGE SCALE GENOMIC DNA]</scope>
    <source>
        <strain evidence="2">cv. AG2017</strain>
        <tissue evidence="1">Leaf</tissue>
    </source>
</reference>
<proteinExistence type="predicted"/>
<keyword evidence="2" id="KW-1185">Reference proteome</keyword>
<evidence type="ECO:0008006" key="3">
    <source>
        <dbReference type="Google" id="ProtNLM"/>
    </source>
</evidence>
<sequence length="70" mass="7451">MEAQRSSSSLIILHNATIVTVDSDSRVFRNGGMAIEHDKIKAIGQSGDILAEFSGTAGEIVDLRGQILLP</sequence>
<dbReference type="Proteomes" id="UP000233551">
    <property type="component" value="Unassembled WGS sequence"/>
</dbReference>
<gene>
    <name evidence="1" type="ORF">CRG98_002469</name>
</gene>
<evidence type="ECO:0000313" key="2">
    <source>
        <dbReference type="Proteomes" id="UP000233551"/>
    </source>
</evidence>
<dbReference type="GO" id="GO:0016810">
    <property type="term" value="F:hydrolase activity, acting on carbon-nitrogen (but not peptide) bonds"/>
    <property type="evidence" value="ECO:0007669"/>
    <property type="project" value="InterPro"/>
</dbReference>
<dbReference type="AlphaFoldDB" id="A0A2I0L9Z1"/>
<name>A0A2I0L9Z1_PUNGR</name>
<comment type="caution">
    <text evidence="1">The sequence shown here is derived from an EMBL/GenBank/DDBJ whole genome shotgun (WGS) entry which is preliminary data.</text>
</comment>
<organism evidence="1 2">
    <name type="scientific">Punica granatum</name>
    <name type="common">Pomegranate</name>
    <dbReference type="NCBI Taxonomy" id="22663"/>
    <lineage>
        <taxon>Eukaryota</taxon>
        <taxon>Viridiplantae</taxon>
        <taxon>Streptophyta</taxon>
        <taxon>Embryophyta</taxon>
        <taxon>Tracheophyta</taxon>
        <taxon>Spermatophyta</taxon>
        <taxon>Magnoliopsida</taxon>
        <taxon>eudicotyledons</taxon>
        <taxon>Gunneridae</taxon>
        <taxon>Pentapetalae</taxon>
        <taxon>rosids</taxon>
        <taxon>malvids</taxon>
        <taxon>Myrtales</taxon>
        <taxon>Lythraceae</taxon>
        <taxon>Punica</taxon>
    </lineage>
</organism>
<accession>A0A2I0L9Z1</accession>
<dbReference type="SUPFAM" id="SSF51338">
    <property type="entry name" value="Composite domain of metallo-dependent hydrolases"/>
    <property type="match status" value="1"/>
</dbReference>
<dbReference type="STRING" id="22663.A0A2I0L9Z1"/>
<dbReference type="EMBL" id="PGOL01000105">
    <property type="protein sequence ID" value="PKI76966.1"/>
    <property type="molecule type" value="Genomic_DNA"/>
</dbReference>
<protein>
    <recommendedName>
        <fullName evidence="3">Amidohydrolase-related domain-containing protein</fullName>
    </recommendedName>
</protein>
<dbReference type="InterPro" id="IPR011059">
    <property type="entry name" value="Metal-dep_hydrolase_composite"/>
</dbReference>
<dbReference type="Gene3D" id="2.30.40.10">
    <property type="entry name" value="Urease, subunit C, domain 1"/>
    <property type="match status" value="1"/>
</dbReference>
<evidence type="ECO:0000313" key="1">
    <source>
        <dbReference type="EMBL" id="PKI76966.1"/>
    </source>
</evidence>